<feature type="coiled-coil region" evidence="5">
    <location>
        <begin position="136"/>
        <end position="163"/>
    </location>
</feature>
<sequence>MAEGGNISQDISFAWEDEPWMALSNSDNSATGSDENLSQKMNTTNSPTAPAAEEPTAANKAAAGMPPPPPPAPGKRKRRNGKQEAAAGGGKKGGETDHELHIYTERERRKRMRNMFSSLLELLPHLPQKADKSTIVDEGVNYIKTLQQQLQKLQRQKLEMLQGLTTMANYPPQAPPYRSAAAMEAMEASSSREAFLANLQGSSSSALTQDQEMTMTPPFGMARYSTGFKTWASPNLVLSVCGDKAQINICCPKKLGVFSAICYFLEKHKLQVLSAHISSDQYRSMFMIQAHATAGVDQLSEGALSIEDIFQLATGEIMLHLSTL</sequence>
<dbReference type="InterPro" id="IPR045865">
    <property type="entry name" value="ACT-like_dom_sf"/>
</dbReference>
<dbReference type="Gene3D" id="4.10.280.10">
    <property type="entry name" value="Helix-loop-helix DNA-binding domain"/>
    <property type="match status" value="1"/>
</dbReference>
<dbReference type="PROSITE" id="PS50888">
    <property type="entry name" value="BHLH"/>
    <property type="match status" value="1"/>
</dbReference>
<keyword evidence="4" id="KW-0539">Nucleus</keyword>
<evidence type="ECO:0000256" key="3">
    <source>
        <dbReference type="ARBA" id="ARBA00023163"/>
    </source>
</evidence>
<dbReference type="GO" id="GO:0046983">
    <property type="term" value="F:protein dimerization activity"/>
    <property type="evidence" value="ECO:0007669"/>
    <property type="project" value="InterPro"/>
</dbReference>
<dbReference type="InterPro" id="IPR054502">
    <property type="entry name" value="bHLH-TF_ACT-like_plant"/>
</dbReference>
<dbReference type="EMBL" id="OX459121">
    <property type="protein sequence ID" value="CAI9101912.1"/>
    <property type="molecule type" value="Genomic_DNA"/>
</dbReference>
<dbReference type="GO" id="GO:0009960">
    <property type="term" value="P:endosperm development"/>
    <property type="evidence" value="ECO:0007669"/>
    <property type="project" value="InterPro"/>
</dbReference>
<evidence type="ECO:0000256" key="6">
    <source>
        <dbReference type="SAM" id="MobiDB-lite"/>
    </source>
</evidence>
<dbReference type="GO" id="GO:0005634">
    <property type="term" value="C:nucleus"/>
    <property type="evidence" value="ECO:0007669"/>
    <property type="project" value="UniProtKB-SubCell"/>
</dbReference>
<dbReference type="CDD" id="cd11393">
    <property type="entry name" value="bHLH_AtbHLH_like"/>
    <property type="match status" value="1"/>
</dbReference>
<feature type="region of interest" description="Disordered" evidence="6">
    <location>
        <begin position="18"/>
        <end position="100"/>
    </location>
</feature>
<keyword evidence="9" id="KW-1185">Reference proteome</keyword>
<protein>
    <submittedName>
        <fullName evidence="8">OLC1v1000073C1</fullName>
    </submittedName>
</protein>
<dbReference type="Pfam" id="PF00010">
    <property type="entry name" value="HLH"/>
    <property type="match status" value="1"/>
</dbReference>
<proteinExistence type="predicted"/>
<comment type="subcellular location">
    <subcellularLocation>
        <location evidence="1">Nucleus</location>
    </subcellularLocation>
</comment>
<organism evidence="8 9">
    <name type="scientific">Oldenlandia corymbosa var. corymbosa</name>
    <dbReference type="NCBI Taxonomy" id="529605"/>
    <lineage>
        <taxon>Eukaryota</taxon>
        <taxon>Viridiplantae</taxon>
        <taxon>Streptophyta</taxon>
        <taxon>Embryophyta</taxon>
        <taxon>Tracheophyta</taxon>
        <taxon>Spermatophyta</taxon>
        <taxon>Magnoliopsida</taxon>
        <taxon>eudicotyledons</taxon>
        <taxon>Gunneridae</taxon>
        <taxon>Pentapetalae</taxon>
        <taxon>asterids</taxon>
        <taxon>lamiids</taxon>
        <taxon>Gentianales</taxon>
        <taxon>Rubiaceae</taxon>
        <taxon>Rubioideae</taxon>
        <taxon>Spermacoceae</taxon>
        <taxon>Hedyotis-Oldenlandia complex</taxon>
        <taxon>Oldenlandia</taxon>
    </lineage>
</organism>
<evidence type="ECO:0000313" key="8">
    <source>
        <dbReference type="EMBL" id="CAI9101912.1"/>
    </source>
</evidence>
<accession>A0AAV1D4Z9</accession>
<reference evidence="8" key="1">
    <citation type="submission" date="2023-03" db="EMBL/GenBank/DDBJ databases">
        <authorList>
            <person name="Julca I."/>
        </authorList>
    </citation>
    <scope>NUCLEOTIDE SEQUENCE</scope>
</reference>
<name>A0AAV1D4Z9_OLDCO</name>
<dbReference type="GO" id="GO:0003700">
    <property type="term" value="F:DNA-binding transcription factor activity"/>
    <property type="evidence" value="ECO:0007669"/>
    <property type="project" value="InterPro"/>
</dbReference>
<keyword evidence="2" id="KW-0805">Transcription regulation</keyword>
<evidence type="ECO:0000256" key="5">
    <source>
        <dbReference type="SAM" id="Coils"/>
    </source>
</evidence>
<dbReference type="InterPro" id="IPR011598">
    <property type="entry name" value="bHLH_dom"/>
</dbReference>
<dbReference type="Proteomes" id="UP001161247">
    <property type="component" value="Chromosome 4"/>
</dbReference>
<dbReference type="SUPFAM" id="SSF47459">
    <property type="entry name" value="HLH, helix-loop-helix DNA-binding domain"/>
    <property type="match status" value="1"/>
</dbReference>
<feature type="compositionally biased region" description="Low complexity" evidence="6">
    <location>
        <begin position="42"/>
        <end position="64"/>
    </location>
</feature>
<dbReference type="InterPro" id="IPR036638">
    <property type="entry name" value="HLH_DNA-bd_sf"/>
</dbReference>
<gene>
    <name evidence="8" type="ORF">OLC1_LOCUS11384</name>
</gene>
<dbReference type="Pfam" id="PF22754">
    <property type="entry name" value="bHLH-TF_ACT-like_plant"/>
    <property type="match status" value="1"/>
</dbReference>
<evidence type="ECO:0000259" key="7">
    <source>
        <dbReference type="PROSITE" id="PS50888"/>
    </source>
</evidence>
<dbReference type="InterPro" id="IPR044278">
    <property type="entry name" value="BHLH95-like"/>
</dbReference>
<feature type="compositionally biased region" description="Polar residues" evidence="6">
    <location>
        <begin position="23"/>
        <end position="41"/>
    </location>
</feature>
<dbReference type="CDD" id="cd04873">
    <property type="entry name" value="ACT_UUR-ACR-like"/>
    <property type="match status" value="1"/>
</dbReference>
<dbReference type="AlphaFoldDB" id="A0AAV1D4Z9"/>
<dbReference type="PANTHER" id="PTHR46772:SF8">
    <property type="entry name" value="TRANSCRIPTION FACTOR BHLH95"/>
    <property type="match status" value="1"/>
</dbReference>
<evidence type="ECO:0000256" key="2">
    <source>
        <dbReference type="ARBA" id="ARBA00023015"/>
    </source>
</evidence>
<keyword evidence="3" id="KW-0804">Transcription</keyword>
<feature type="domain" description="BHLH" evidence="7">
    <location>
        <begin position="96"/>
        <end position="146"/>
    </location>
</feature>
<evidence type="ECO:0000313" key="9">
    <source>
        <dbReference type="Proteomes" id="UP001161247"/>
    </source>
</evidence>
<dbReference type="InterPro" id="IPR045239">
    <property type="entry name" value="bHLH95_bHLH"/>
</dbReference>
<evidence type="ECO:0000256" key="4">
    <source>
        <dbReference type="ARBA" id="ARBA00023242"/>
    </source>
</evidence>
<keyword evidence="5" id="KW-0175">Coiled coil</keyword>
<evidence type="ECO:0000256" key="1">
    <source>
        <dbReference type="ARBA" id="ARBA00004123"/>
    </source>
</evidence>
<dbReference type="PANTHER" id="PTHR46772">
    <property type="entry name" value="BHLH DOMAIN-CONTAINING PROTEIN"/>
    <property type="match status" value="1"/>
</dbReference>
<dbReference type="SUPFAM" id="SSF55021">
    <property type="entry name" value="ACT-like"/>
    <property type="match status" value="1"/>
</dbReference>
<dbReference type="SMART" id="SM00353">
    <property type="entry name" value="HLH"/>
    <property type="match status" value="1"/>
</dbReference>